<name>A0ABT0BBI5_9SPHN</name>
<gene>
    <name evidence="1" type="ORF">MTR62_06860</name>
</gene>
<reference evidence="1" key="1">
    <citation type="submission" date="2022-03" db="EMBL/GenBank/DDBJ databases">
        <title>Identification of a novel bacterium isolated from mangrove sediments.</title>
        <authorList>
            <person name="Pan X."/>
        </authorList>
    </citation>
    <scope>NUCLEOTIDE SEQUENCE</scope>
    <source>
        <strain evidence="1">B1949</strain>
    </source>
</reference>
<proteinExistence type="predicted"/>
<comment type="caution">
    <text evidence="1">The sequence shown here is derived from an EMBL/GenBank/DDBJ whole genome shotgun (WGS) entry which is preliminary data.</text>
</comment>
<protein>
    <submittedName>
        <fullName evidence="1">Uncharacterized protein</fullName>
    </submittedName>
</protein>
<evidence type="ECO:0000313" key="1">
    <source>
        <dbReference type="EMBL" id="MCJ2182422.1"/>
    </source>
</evidence>
<sequence length="50" mass="5888">MDRYRALEAEYKAILGNARREANQNYDPLVDALIEFLVKTYTRVVRRDAV</sequence>
<evidence type="ECO:0000313" key="2">
    <source>
        <dbReference type="Proteomes" id="UP001162881"/>
    </source>
</evidence>
<dbReference type="Proteomes" id="UP001162881">
    <property type="component" value="Unassembled WGS sequence"/>
</dbReference>
<dbReference type="EMBL" id="JALHLF010000016">
    <property type="protein sequence ID" value="MCJ2182422.1"/>
    <property type="molecule type" value="Genomic_DNA"/>
</dbReference>
<keyword evidence="2" id="KW-1185">Reference proteome</keyword>
<dbReference type="RefSeq" id="WP_244018329.1">
    <property type="nucleotide sequence ID" value="NZ_JALHLF010000016.1"/>
</dbReference>
<accession>A0ABT0BBI5</accession>
<organism evidence="1 2">
    <name type="scientific">Novosphingobium organovorum</name>
    <dbReference type="NCBI Taxonomy" id="2930092"/>
    <lineage>
        <taxon>Bacteria</taxon>
        <taxon>Pseudomonadati</taxon>
        <taxon>Pseudomonadota</taxon>
        <taxon>Alphaproteobacteria</taxon>
        <taxon>Sphingomonadales</taxon>
        <taxon>Sphingomonadaceae</taxon>
        <taxon>Novosphingobium</taxon>
    </lineage>
</organism>